<feature type="domain" description="GST N-terminal" evidence="1">
    <location>
        <begin position="8"/>
        <end position="99"/>
    </location>
</feature>
<name>A0A0C3C1G3_HEBCY</name>
<dbReference type="STRING" id="686832.A0A0C3C1G3"/>
<dbReference type="Pfam" id="PF22041">
    <property type="entry name" value="GST_C_7"/>
    <property type="match status" value="1"/>
</dbReference>
<gene>
    <name evidence="2" type="ORF">M413DRAFT_30750</name>
</gene>
<dbReference type="InterPro" id="IPR036282">
    <property type="entry name" value="Glutathione-S-Trfase_C_sf"/>
</dbReference>
<dbReference type="CDD" id="cd03038">
    <property type="entry name" value="GST_N_etherase_LigE"/>
    <property type="match status" value="1"/>
</dbReference>
<protein>
    <recommendedName>
        <fullName evidence="1">GST N-terminal domain-containing protein</fullName>
    </recommendedName>
</protein>
<dbReference type="PROSITE" id="PS50404">
    <property type="entry name" value="GST_NTER"/>
    <property type="match status" value="1"/>
</dbReference>
<proteinExistence type="predicted"/>
<dbReference type="InterPro" id="IPR004045">
    <property type="entry name" value="Glutathione_S-Trfase_N"/>
</dbReference>
<dbReference type="SUPFAM" id="SSF52833">
    <property type="entry name" value="Thioredoxin-like"/>
    <property type="match status" value="1"/>
</dbReference>
<sequence length="250" mass="28747">MSIIFYDIPSTLPGIAWTPNTWKIRYCLNYKGIPYKTEWVEYPDIEEHCKKHGIAPTSKWRDGSPRYTFPAIHDPSTGIYVAESLLIARYLENQYPDTPKVFPGPHDLSALHAAFSKALDVEIAPATQFIISAIFPVLNPRSEAHFRRTREKTFGKKLEDIAPQGEDRIAQWAQFRAGLGNVNKWFEMNGGGPFLMCDVLSWSDLVLAGETIWYRILWGEDSEEWKDIKSWDGGRWGKILETLKEYETVM</sequence>
<dbReference type="OrthoDB" id="4951845at2759"/>
<dbReference type="AlphaFoldDB" id="A0A0C3C1G3"/>
<dbReference type="Pfam" id="PF13409">
    <property type="entry name" value="GST_N_2"/>
    <property type="match status" value="1"/>
</dbReference>
<evidence type="ECO:0000313" key="2">
    <source>
        <dbReference type="EMBL" id="KIM37536.1"/>
    </source>
</evidence>
<organism evidence="2 3">
    <name type="scientific">Hebeloma cylindrosporum</name>
    <dbReference type="NCBI Taxonomy" id="76867"/>
    <lineage>
        <taxon>Eukaryota</taxon>
        <taxon>Fungi</taxon>
        <taxon>Dikarya</taxon>
        <taxon>Basidiomycota</taxon>
        <taxon>Agaricomycotina</taxon>
        <taxon>Agaricomycetes</taxon>
        <taxon>Agaricomycetidae</taxon>
        <taxon>Agaricales</taxon>
        <taxon>Agaricineae</taxon>
        <taxon>Hymenogastraceae</taxon>
        <taxon>Hebeloma</taxon>
    </lineage>
</organism>
<dbReference type="InterPro" id="IPR036249">
    <property type="entry name" value="Thioredoxin-like_sf"/>
</dbReference>
<dbReference type="Gene3D" id="1.20.1050.10">
    <property type="match status" value="1"/>
</dbReference>
<dbReference type="Gene3D" id="3.40.30.10">
    <property type="entry name" value="Glutaredoxin"/>
    <property type="match status" value="1"/>
</dbReference>
<reference evidence="3" key="2">
    <citation type="submission" date="2015-01" db="EMBL/GenBank/DDBJ databases">
        <title>Evolutionary Origins and Diversification of the Mycorrhizal Mutualists.</title>
        <authorList>
            <consortium name="DOE Joint Genome Institute"/>
            <consortium name="Mycorrhizal Genomics Consortium"/>
            <person name="Kohler A."/>
            <person name="Kuo A."/>
            <person name="Nagy L.G."/>
            <person name="Floudas D."/>
            <person name="Copeland A."/>
            <person name="Barry K.W."/>
            <person name="Cichocki N."/>
            <person name="Veneault-Fourrey C."/>
            <person name="LaButti K."/>
            <person name="Lindquist E.A."/>
            <person name="Lipzen A."/>
            <person name="Lundell T."/>
            <person name="Morin E."/>
            <person name="Murat C."/>
            <person name="Riley R."/>
            <person name="Ohm R."/>
            <person name="Sun H."/>
            <person name="Tunlid A."/>
            <person name="Henrissat B."/>
            <person name="Grigoriev I.V."/>
            <person name="Hibbett D.S."/>
            <person name="Martin F."/>
        </authorList>
    </citation>
    <scope>NUCLEOTIDE SEQUENCE [LARGE SCALE GENOMIC DNA]</scope>
    <source>
        <strain evidence="3">h7</strain>
    </source>
</reference>
<dbReference type="InterPro" id="IPR054416">
    <property type="entry name" value="GST_UstS-like_C"/>
</dbReference>
<evidence type="ECO:0000259" key="1">
    <source>
        <dbReference type="PROSITE" id="PS50404"/>
    </source>
</evidence>
<dbReference type="Proteomes" id="UP000053424">
    <property type="component" value="Unassembled WGS sequence"/>
</dbReference>
<evidence type="ECO:0000313" key="3">
    <source>
        <dbReference type="Proteomes" id="UP000053424"/>
    </source>
</evidence>
<reference evidence="2 3" key="1">
    <citation type="submission" date="2014-04" db="EMBL/GenBank/DDBJ databases">
        <authorList>
            <consortium name="DOE Joint Genome Institute"/>
            <person name="Kuo A."/>
            <person name="Gay G."/>
            <person name="Dore J."/>
            <person name="Kohler A."/>
            <person name="Nagy L.G."/>
            <person name="Floudas D."/>
            <person name="Copeland A."/>
            <person name="Barry K.W."/>
            <person name="Cichocki N."/>
            <person name="Veneault-Fourrey C."/>
            <person name="LaButti K."/>
            <person name="Lindquist E.A."/>
            <person name="Lipzen A."/>
            <person name="Lundell T."/>
            <person name="Morin E."/>
            <person name="Murat C."/>
            <person name="Sun H."/>
            <person name="Tunlid A."/>
            <person name="Henrissat B."/>
            <person name="Grigoriev I.V."/>
            <person name="Hibbett D.S."/>
            <person name="Martin F."/>
            <person name="Nordberg H.P."/>
            <person name="Cantor M.N."/>
            <person name="Hua S.X."/>
        </authorList>
    </citation>
    <scope>NUCLEOTIDE SEQUENCE [LARGE SCALE GENOMIC DNA]</scope>
    <source>
        <strain evidence="3">h7</strain>
    </source>
</reference>
<keyword evidence="3" id="KW-1185">Reference proteome</keyword>
<accession>A0A0C3C1G3</accession>
<dbReference type="SUPFAM" id="SSF47616">
    <property type="entry name" value="GST C-terminal domain-like"/>
    <property type="match status" value="1"/>
</dbReference>
<dbReference type="EMBL" id="KN831796">
    <property type="protein sequence ID" value="KIM37536.1"/>
    <property type="molecule type" value="Genomic_DNA"/>
</dbReference>
<dbReference type="HOGENOM" id="CLU_011226_4_0_1"/>